<dbReference type="Proteomes" id="UP001145742">
    <property type="component" value="Unassembled WGS sequence"/>
</dbReference>
<evidence type="ECO:0000313" key="3">
    <source>
        <dbReference type="Proteomes" id="UP001145742"/>
    </source>
</evidence>
<evidence type="ECO:0000256" key="1">
    <source>
        <dbReference type="SAM" id="MobiDB-lite"/>
    </source>
</evidence>
<feature type="region of interest" description="Disordered" evidence="1">
    <location>
        <begin position="43"/>
        <end position="104"/>
    </location>
</feature>
<accession>A0ABQ9CYI1</accession>
<feature type="region of interest" description="Disordered" evidence="1">
    <location>
        <begin position="1"/>
        <end position="23"/>
    </location>
</feature>
<keyword evidence="3" id="KW-1185">Reference proteome</keyword>
<evidence type="ECO:0000313" key="2">
    <source>
        <dbReference type="EMBL" id="KAJ7408923.1"/>
    </source>
</evidence>
<dbReference type="EMBL" id="WHWB01034509">
    <property type="protein sequence ID" value="KAJ7408923.1"/>
    <property type="molecule type" value="Genomic_DNA"/>
</dbReference>
<sequence>MCTCSPESQTRPGLHQKQHDQQGKRGDFAPLLCFGETLSGVLHPALGSPTQEEHGTVGMSPEDGHQDDWRNGAPLLQRKAERTGTVQPGEEKALGKPQCSLPVPIRTKEPTRMMEGDCLEGHVATGKQGILKLKESRFKLDNRKKFFTVRVVRH</sequence>
<protein>
    <submittedName>
        <fullName evidence="2">Protein themis isoform x2</fullName>
    </submittedName>
</protein>
<name>A0ABQ9CYI1_9PASS</name>
<comment type="caution">
    <text evidence="2">The sequence shown here is derived from an EMBL/GenBank/DDBJ whole genome shotgun (WGS) entry which is preliminary data.</text>
</comment>
<proteinExistence type="predicted"/>
<organism evidence="2 3">
    <name type="scientific">Willisornis vidua</name>
    <name type="common">Xingu scale-backed antbird</name>
    <dbReference type="NCBI Taxonomy" id="1566151"/>
    <lineage>
        <taxon>Eukaryota</taxon>
        <taxon>Metazoa</taxon>
        <taxon>Chordata</taxon>
        <taxon>Craniata</taxon>
        <taxon>Vertebrata</taxon>
        <taxon>Euteleostomi</taxon>
        <taxon>Archelosauria</taxon>
        <taxon>Archosauria</taxon>
        <taxon>Dinosauria</taxon>
        <taxon>Saurischia</taxon>
        <taxon>Theropoda</taxon>
        <taxon>Coelurosauria</taxon>
        <taxon>Aves</taxon>
        <taxon>Neognathae</taxon>
        <taxon>Neoaves</taxon>
        <taxon>Telluraves</taxon>
        <taxon>Australaves</taxon>
        <taxon>Passeriformes</taxon>
        <taxon>Thamnophilidae</taxon>
        <taxon>Willisornis</taxon>
    </lineage>
</organism>
<gene>
    <name evidence="2" type="ORF">WISP_117834</name>
</gene>
<feature type="compositionally biased region" description="Polar residues" evidence="1">
    <location>
        <begin position="1"/>
        <end position="11"/>
    </location>
</feature>
<reference evidence="2" key="1">
    <citation type="submission" date="2019-10" db="EMBL/GenBank/DDBJ databases">
        <authorList>
            <person name="Soares A.E.R."/>
            <person name="Aleixo A."/>
            <person name="Schneider P."/>
            <person name="Miyaki C.Y."/>
            <person name="Schneider M.P."/>
            <person name="Mello C."/>
            <person name="Vasconcelos A.T.R."/>
        </authorList>
    </citation>
    <scope>NUCLEOTIDE SEQUENCE</scope>
    <source>
        <tissue evidence="2">Muscle</tissue>
    </source>
</reference>